<sequence length="163" mass="18271">MTYKIPTCLSPPFLPSRWSSPCQIQTVLESHPSRARRLLRMHGSIVGGENWTYRSSVYLTAQEWTVVTGPPIEERNGHVTLSLMEKSSYRKGTRKHGISVPVAASRIEPSSIKPWLSILRMPATLCRQQPVPRPSGRIFSKPSIVSFHPTSEDMPSCKLSMAN</sequence>
<protein>
    <submittedName>
        <fullName evidence="1">Uncharacterized protein</fullName>
    </submittedName>
</protein>
<dbReference type="AlphaFoldDB" id="C5PEY8"/>
<accession>C5PEY8</accession>
<organism evidence="1 2">
    <name type="scientific">Coccidioides posadasii (strain C735)</name>
    <name type="common">Valley fever fungus</name>
    <dbReference type="NCBI Taxonomy" id="222929"/>
    <lineage>
        <taxon>Eukaryota</taxon>
        <taxon>Fungi</taxon>
        <taxon>Dikarya</taxon>
        <taxon>Ascomycota</taxon>
        <taxon>Pezizomycotina</taxon>
        <taxon>Eurotiomycetes</taxon>
        <taxon>Eurotiomycetidae</taxon>
        <taxon>Onygenales</taxon>
        <taxon>Onygenaceae</taxon>
        <taxon>Coccidioides</taxon>
    </lineage>
</organism>
<dbReference type="VEuPathDB" id="FungiDB:CPC735_045760"/>
<dbReference type="HOGENOM" id="CLU_1626879_0_0_1"/>
<dbReference type="Proteomes" id="UP000009084">
    <property type="component" value="Unassembled WGS sequence"/>
</dbReference>
<reference evidence="1 2" key="1">
    <citation type="journal article" date="2009" name="Genome Res.">
        <title>Comparative genomic analyses of the human fungal pathogens Coccidioides and their relatives.</title>
        <authorList>
            <person name="Sharpton T.J."/>
            <person name="Stajich J.E."/>
            <person name="Rounsley S.D."/>
            <person name="Gardner M.J."/>
            <person name="Wortman J.R."/>
            <person name="Jordar V.S."/>
            <person name="Maiti R."/>
            <person name="Kodira C.D."/>
            <person name="Neafsey D.E."/>
            <person name="Zeng Q."/>
            <person name="Hung C.-Y."/>
            <person name="McMahan C."/>
            <person name="Muszewska A."/>
            <person name="Grynberg M."/>
            <person name="Mandel M.A."/>
            <person name="Kellner E.M."/>
            <person name="Barker B.M."/>
            <person name="Galgiani J.N."/>
            <person name="Orbach M.J."/>
            <person name="Kirkland T.N."/>
            <person name="Cole G.T."/>
            <person name="Henn M.R."/>
            <person name="Birren B.W."/>
            <person name="Taylor J.W."/>
        </authorList>
    </citation>
    <scope>NUCLEOTIDE SEQUENCE [LARGE SCALE GENOMIC DNA]</scope>
    <source>
        <strain evidence="2">C735</strain>
    </source>
</reference>
<proteinExistence type="predicted"/>
<evidence type="ECO:0000313" key="2">
    <source>
        <dbReference type="Proteomes" id="UP000009084"/>
    </source>
</evidence>
<comment type="caution">
    <text evidence="1">The sequence shown here is derived from an EMBL/GenBank/DDBJ whole genome shotgun (WGS) entry which is preliminary data.</text>
</comment>
<dbReference type="EMBL" id="ACFW01000049">
    <property type="protein sequence ID" value="EER23206.1"/>
    <property type="molecule type" value="Genomic_DNA"/>
</dbReference>
<name>C5PEY8_COCP7</name>
<gene>
    <name evidence="1" type="ORF">CPC735_045760</name>
</gene>
<evidence type="ECO:0000313" key="1">
    <source>
        <dbReference type="EMBL" id="EER23206.1"/>
    </source>
</evidence>